<gene>
    <name evidence="1" type="ORF">OE88DRAFT_1665003</name>
</gene>
<name>A0A5C3MRD2_9AGAM</name>
<evidence type="ECO:0000313" key="2">
    <source>
        <dbReference type="Proteomes" id="UP000305948"/>
    </source>
</evidence>
<sequence>MEVYGLKRMDIPGVDWSVISAYMVLHVPVHVCKFTTLASQFRSKKWVPRQWSFENYEASLGSSPEGPLSLTQIANWLVDTALFEQAWAAACAGPFNWWWSEQLCLFTAGAWTVFIISEGEPRVPFGVSGALKAVQGGAVRSSTSGRTCYLGNWSPYRLP</sequence>
<dbReference type="AlphaFoldDB" id="A0A5C3MRD2"/>
<proteinExistence type="predicted"/>
<dbReference type="OrthoDB" id="2126185at2759"/>
<reference evidence="1 2" key="1">
    <citation type="journal article" date="2019" name="Nat. Ecol. Evol.">
        <title>Megaphylogeny resolves global patterns of mushroom evolution.</title>
        <authorList>
            <person name="Varga T."/>
            <person name="Krizsan K."/>
            <person name="Foldi C."/>
            <person name="Dima B."/>
            <person name="Sanchez-Garcia M."/>
            <person name="Sanchez-Ramirez S."/>
            <person name="Szollosi G.J."/>
            <person name="Szarkandi J.G."/>
            <person name="Papp V."/>
            <person name="Albert L."/>
            <person name="Andreopoulos W."/>
            <person name="Angelini C."/>
            <person name="Antonin V."/>
            <person name="Barry K.W."/>
            <person name="Bougher N.L."/>
            <person name="Buchanan P."/>
            <person name="Buyck B."/>
            <person name="Bense V."/>
            <person name="Catcheside P."/>
            <person name="Chovatia M."/>
            <person name="Cooper J."/>
            <person name="Damon W."/>
            <person name="Desjardin D."/>
            <person name="Finy P."/>
            <person name="Geml J."/>
            <person name="Haridas S."/>
            <person name="Hughes K."/>
            <person name="Justo A."/>
            <person name="Karasinski D."/>
            <person name="Kautmanova I."/>
            <person name="Kiss B."/>
            <person name="Kocsube S."/>
            <person name="Kotiranta H."/>
            <person name="LaButti K.M."/>
            <person name="Lechner B.E."/>
            <person name="Liimatainen K."/>
            <person name="Lipzen A."/>
            <person name="Lukacs Z."/>
            <person name="Mihaltcheva S."/>
            <person name="Morgado L.N."/>
            <person name="Niskanen T."/>
            <person name="Noordeloos M.E."/>
            <person name="Ohm R.A."/>
            <person name="Ortiz-Santana B."/>
            <person name="Ovrebo C."/>
            <person name="Racz N."/>
            <person name="Riley R."/>
            <person name="Savchenko A."/>
            <person name="Shiryaev A."/>
            <person name="Soop K."/>
            <person name="Spirin V."/>
            <person name="Szebenyi C."/>
            <person name="Tomsovsky M."/>
            <person name="Tulloss R.E."/>
            <person name="Uehling J."/>
            <person name="Grigoriev I.V."/>
            <person name="Vagvolgyi C."/>
            <person name="Papp T."/>
            <person name="Martin F.M."/>
            <person name="Miettinen O."/>
            <person name="Hibbett D.S."/>
            <person name="Nagy L.G."/>
        </authorList>
    </citation>
    <scope>NUCLEOTIDE SEQUENCE [LARGE SCALE GENOMIC DNA]</scope>
    <source>
        <strain evidence="1 2">OMC1185</strain>
    </source>
</reference>
<dbReference type="EMBL" id="ML213521">
    <property type="protein sequence ID" value="TFK47999.1"/>
    <property type="molecule type" value="Genomic_DNA"/>
</dbReference>
<organism evidence="1 2">
    <name type="scientific">Heliocybe sulcata</name>
    <dbReference type="NCBI Taxonomy" id="5364"/>
    <lineage>
        <taxon>Eukaryota</taxon>
        <taxon>Fungi</taxon>
        <taxon>Dikarya</taxon>
        <taxon>Basidiomycota</taxon>
        <taxon>Agaricomycotina</taxon>
        <taxon>Agaricomycetes</taxon>
        <taxon>Gloeophyllales</taxon>
        <taxon>Gloeophyllaceae</taxon>
        <taxon>Heliocybe</taxon>
    </lineage>
</organism>
<keyword evidence="2" id="KW-1185">Reference proteome</keyword>
<evidence type="ECO:0000313" key="1">
    <source>
        <dbReference type="EMBL" id="TFK47999.1"/>
    </source>
</evidence>
<protein>
    <submittedName>
        <fullName evidence="1">Uncharacterized protein</fullName>
    </submittedName>
</protein>
<dbReference type="Proteomes" id="UP000305948">
    <property type="component" value="Unassembled WGS sequence"/>
</dbReference>
<accession>A0A5C3MRD2</accession>